<dbReference type="GO" id="GO:0004553">
    <property type="term" value="F:hydrolase activity, hydrolyzing O-glycosyl compounds"/>
    <property type="evidence" value="ECO:0007669"/>
    <property type="project" value="InterPro"/>
</dbReference>
<dbReference type="SUPFAM" id="SSF52047">
    <property type="entry name" value="RNI-like"/>
    <property type="match status" value="1"/>
</dbReference>
<accession>A0AAD5VZ96</accession>
<keyword evidence="5" id="KW-1185">Reference proteome</keyword>
<dbReference type="InterPro" id="IPR013094">
    <property type="entry name" value="AB_hydrolase_3"/>
</dbReference>
<comment type="caution">
    <text evidence="4">The sequence shown here is derived from an EMBL/GenBank/DDBJ whole genome shotgun (WGS) entry which is preliminary data.</text>
</comment>
<dbReference type="InterPro" id="IPR013320">
    <property type="entry name" value="ConA-like_dom_sf"/>
</dbReference>
<dbReference type="InterPro" id="IPR032675">
    <property type="entry name" value="LRR_dom_sf"/>
</dbReference>
<dbReference type="GO" id="GO:0005975">
    <property type="term" value="P:carbohydrate metabolic process"/>
    <property type="evidence" value="ECO:0007669"/>
    <property type="project" value="InterPro"/>
</dbReference>
<gene>
    <name evidence="4" type="ORF">NP233_g3372</name>
</gene>
<proteinExistence type="predicted"/>
<evidence type="ECO:0000313" key="5">
    <source>
        <dbReference type="Proteomes" id="UP001213000"/>
    </source>
</evidence>
<organism evidence="4 5">
    <name type="scientific">Leucocoprinus birnbaumii</name>
    <dbReference type="NCBI Taxonomy" id="56174"/>
    <lineage>
        <taxon>Eukaryota</taxon>
        <taxon>Fungi</taxon>
        <taxon>Dikarya</taxon>
        <taxon>Basidiomycota</taxon>
        <taxon>Agaricomycotina</taxon>
        <taxon>Agaricomycetes</taxon>
        <taxon>Agaricomycetidae</taxon>
        <taxon>Agaricales</taxon>
        <taxon>Agaricineae</taxon>
        <taxon>Agaricaceae</taxon>
        <taxon>Leucocoprinus</taxon>
    </lineage>
</organism>
<dbReference type="Gene3D" id="2.60.120.200">
    <property type="match status" value="1"/>
</dbReference>
<protein>
    <recommendedName>
        <fullName evidence="3">GH16 domain-containing protein</fullName>
    </recommendedName>
</protein>
<evidence type="ECO:0000313" key="4">
    <source>
        <dbReference type="EMBL" id="KAJ3572001.1"/>
    </source>
</evidence>
<feature type="region of interest" description="Disordered" evidence="2">
    <location>
        <begin position="1"/>
        <end position="36"/>
    </location>
</feature>
<dbReference type="AlphaFoldDB" id="A0AAD5VZ96"/>
<feature type="compositionally biased region" description="Polar residues" evidence="2">
    <location>
        <begin position="22"/>
        <end position="36"/>
    </location>
</feature>
<evidence type="ECO:0000256" key="2">
    <source>
        <dbReference type="SAM" id="MobiDB-lite"/>
    </source>
</evidence>
<dbReference type="CDD" id="cd02181">
    <property type="entry name" value="GH16_fungal_Lam16A_glucanase"/>
    <property type="match status" value="1"/>
</dbReference>
<evidence type="ECO:0000256" key="1">
    <source>
        <dbReference type="ARBA" id="ARBA00022801"/>
    </source>
</evidence>
<name>A0AAD5VZ96_9AGAR</name>
<dbReference type="Gene3D" id="3.80.10.10">
    <property type="entry name" value="Ribonuclease Inhibitor"/>
    <property type="match status" value="1"/>
</dbReference>
<dbReference type="Gene3D" id="3.40.50.1820">
    <property type="entry name" value="alpha/beta hydrolase"/>
    <property type="match status" value="1"/>
</dbReference>
<feature type="compositionally biased region" description="Basic residues" evidence="2">
    <location>
        <begin position="1"/>
        <end position="10"/>
    </location>
</feature>
<keyword evidence="1" id="KW-0378">Hydrolase</keyword>
<evidence type="ECO:0000259" key="3">
    <source>
        <dbReference type="PROSITE" id="PS51762"/>
    </source>
</evidence>
<dbReference type="InterPro" id="IPR050300">
    <property type="entry name" value="GDXG_lipolytic_enzyme"/>
</dbReference>
<dbReference type="SUPFAM" id="SSF53474">
    <property type="entry name" value="alpha/beta-Hydrolases"/>
    <property type="match status" value="1"/>
</dbReference>
<dbReference type="PANTHER" id="PTHR48081:SF26">
    <property type="entry name" value="ALPHA_BETA HYDROLASE FOLD-3 DOMAIN-CONTAINING PROTEIN"/>
    <property type="match status" value="1"/>
</dbReference>
<dbReference type="InterPro" id="IPR029058">
    <property type="entry name" value="AB_hydrolase_fold"/>
</dbReference>
<dbReference type="Pfam" id="PF26113">
    <property type="entry name" value="GH16_XgeA"/>
    <property type="match status" value="1"/>
</dbReference>
<dbReference type="EMBL" id="JANIEX010000161">
    <property type="protein sequence ID" value="KAJ3572001.1"/>
    <property type="molecule type" value="Genomic_DNA"/>
</dbReference>
<dbReference type="Pfam" id="PF07859">
    <property type="entry name" value="Abhydrolase_3"/>
    <property type="match status" value="1"/>
</dbReference>
<reference evidence="4" key="1">
    <citation type="submission" date="2022-07" db="EMBL/GenBank/DDBJ databases">
        <title>Genome Sequence of Leucocoprinus birnbaumii.</title>
        <authorList>
            <person name="Buettner E."/>
        </authorList>
    </citation>
    <scope>NUCLEOTIDE SEQUENCE</scope>
    <source>
        <strain evidence="4">VT141</strain>
    </source>
</reference>
<dbReference type="SUPFAM" id="SSF49899">
    <property type="entry name" value="Concanavalin A-like lectins/glucanases"/>
    <property type="match status" value="1"/>
</dbReference>
<feature type="domain" description="GH16" evidence="3">
    <location>
        <begin position="418"/>
        <end position="630"/>
    </location>
</feature>
<sequence length="1041" mass="114856">MPPRATKKAKTSTTEAKIVAADSSTGTRVESQGASNGDNGKCKFVEMPLELLFEIMSYFPAVRVPTSRRYNIPLLPPTVFERQDALRALSQTCKLWRTIFYPMLWERMEACAVRNLKLSAQSNSENAELDLQKEIDEFRDIPPGWYKSISRSLERVCTGLSSDPQAAQHIRIVNFSLTRCSVNTVLPALVQCLENLPNLEILQILRAHSLMSPMLKSHFEGHTFPQVRTVVIPEHGHEVMRCCPNARKVICNYGDGSKIITGMTKFLKNVEVVEGILADKNFLKRLVKGCQNIRELKLERGVESDTTAIFNALAPLKKLTRLELHVNGNYAETYHTMPHIASIVKGGKNLLNNGVPGKKTFKLFHVPRYRNEKIWSFSVASKMKTAFCLLLASLLTPSLAATYRITDNVVGSGFFDFFDFEAIPDPSGGRVNFVNESVARAEHLAYADYNTFTLRADARTKLDPNGPGRNAWRIKSKKTYTTHVAIFDMPHMPQGCGTWPGLREKNEAKGNDGGLIDILEGVNDLGPNLSTLHTIAGCTMPATRNQTGTSQALDCNQAVNNNSGCGVSFPTASSYGPTLNEDGGAMYAVERTPTYIKIFFWPRRSNGIPADIRRGAKTIDTSSWGVPVAYFPDTSCNMAEHFIDHNIVISMTFCGGWAGGPAYAQAGCPSTCVDFVNNNPQAFSNAYFKFNSIRIYHLGPFVNTSPDHREIRYGDGVLALWIPPVPENLVVGKLKQWAERAEVAPLRIPGYWYHKAGIDIKMGTKAQPDEKVILALHGGAYTRFSAHPDNVPAEVARGLLKHVDGIRRVFAPEYRLSSAEPFEVANPFPSALLDALTGYLYLVHNLGFLPANVIIEGDSAGGNLAYALTRYLVEYRGTFGLPAPPGALLLLSPWADVSDSHARIPGGSAAAFINSDVLGETIKTLEYPRRAFTGPHGLEVAQTNPYVSPASLHPDLVINFRGFPRTFIVGGGAEVLLDQIRTLKDRMVKELGEGNGVSEGDGKVRYYESPDAIHDHLCFSWHEPEFTDTLKEIAEWIALSS</sequence>
<dbReference type="Proteomes" id="UP001213000">
    <property type="component" value="Unassembled WGS sequence"/>
</dbReference>
<dbReference type="PROSITE" id="PS51762">
    <property type="entry name" value="GH16_2"/>
    <property type="match status" value="1"/>
</dbReference>
<dbReference type="PANTHER" id="PTHR48081">
    <property type="entry name" value="AB HYDROLASE SUPERFAMILY PROTEIN C4A8.06C"/>
    <property type="match status" value="1"/>
</dbReference>
<dbReference type="InterPro" id="IPR000757">
    <property type="entry name" value="Beta-glucanase-like"/>
</dbReference>